<organism evidence="1 2">
    <name type="scientific">Exophiala sideris</name>
    <dbReference type="NCBI Taxonomy" id="1016849"/>
    <lineage>
        <taxon>Eukaryota</taxon>
        <taxon>Fungi</taxon>
        <taxon>Dikarya</taxon>
        <taxon>Ascomycota</taxon>
        <taxon>Pezizomycotina</taxon>
        <taxon>Eurotiomycetes</taxon>
        <taxon>Chaetothyriomycetidae</taxon>
        <taxon>Chaetothyriales</taxon>
        <taxon>Herpotrichiellaceae</taxon>
        <taxon>Exophiala</taxon>
    </lineage>
</organism>
<dbReference type="Proteomes" id="UP000053599">
    <property type="component" value="Unassembled WGS sequence"/>
</dbReference>
<dbReference type="EMBL" id="KN846953">
    <property type="protein sequence ID" value="KIV80430.1"/>
    <property type="molecule type" value="Genomic_DNA"/>
</dbReference>
<protein>
    <submittedName>
        <fullName evidence="1">Uncharacterized protein</fullName>
    </submittedName>
</protein>
<evidence type="ECO:0000313" key="2">
    <source>
        <dbReference type="Proteomes" id="UP000053599"/>
    </source>
</evidence>
<dbReference type="HOGENOM" id="CLU_1635411_0_0_1"/>
<proteinExistence type="predicted"/>
<sequence>MSRATTWAEIEASRPQLTTMTIDSNDGEYIPMLANVTNGHLGDEREVNKGELVSVLHPGCRLDVGSRMLPSAGTFRGYWFYTIQYSTFQYPDLKGHCGPGRAARIDTMKRQQIAPVQEQYQELEAPSASSSTTLSYSTAYTMAKLIKQNPRETVPHLDAATW</sequence>
<gene>
    <name evidence="1" type="ORF">PV11_07928</name>
</gene>
<reference evidence="1 2" key="1">
    <citation type="submission" date="2015-01" db="EMBL/GenBank/DDBJ databases">
        <title>The Genome Sequence of Exophiala sideris CBS121828.</title>
        <authorList>
            <consortium name="The Broad Institute Genomics Platform"/>
            <person name="Cuomo C."/>
            <person name="de Hoog S."/>
            <person name="Gorbushina A."/>
            <person name="Stielow B."/>
            <person name="Teixiera M."/>
            <person name="Abouelleil A."/>
            <person name="Chapman S.B."/>
            <person name="Priest M."/>
            <person name="Young S.K."/>
            <person name="Wortman J."/>
            <person name="Nusbaum C."/>
            <person name="Birren B."/>
        </authorList>
    </citation>
    <scope>NUCLEOTIDE SEQUENCE [LARGE SCALE GENOMIC DNA]</scope>
    <source>
        <strain evidence="1 2">CBS 121828</strain>
    </source>
</reference>
<evidence type="ECO:0000313" key="1">
    <source>
        <dbReference type="EMBL" id="KIV80430.1"/>
    </source>
</evidence>
<dbReference type="AlphaFoldDB" id="A0A0D1VW08"/>
<name>A0A0D1VW08_9EURO</name>
<accession>A0A0D1VW08</accession>